<evidence type="ECO:0000313" key="17">
    <source>
        <dbReference type="EMBL" id="GAG03216.1"/>
    </source>
</evidence>
<dbReference type="InterPro" id="IPR013792">
    <property type="entry name" value="RNA3'P_cycl/enolpyr_Trfase_a/b"/>
</dbReference>
<feature type="non-terminal residue" evidence="17">
    <location>
        <position position="1"/>
    </location>
</feature>
<dbReference type="Gene3D" id="3.65.10.10">
    <property type="entry name" value="Enolpyruvate transferase domain"/>
    <property type="match status" value="2"/>
</dbReference>
<evidence type="ECO:0000256" key="5">
    <source>
        <dbReference type="ARBA" id="ARBA00022679"/>
    </source>
</evidence>
<evidence type="ECO:0000256" key="7">
    <source>
        <dbReference type="ARBA" id="ARBA00022984"/>
    </source>
</evidence>
<comment type="pathway">
    <text evidence="2">Cell wall biogenesis; peptidoglycan biosynthesis.</text>
</comment>
<comment type="similarity">
    <text evidence="10">Belongs to the EPSP synthase family. MurA subfamily.</text>
</comment>
<comment type="caution">
    <text evidence="17">The sequence shown here is derived from an EMBL/GenBank/DDBJ whole genome shotgun (WGS) entry which is preliminary data.</text>
</comment>
<dbReference type="GO" id="GO:0005737">
    <property type="term" value="C:cytoplasm"/>
    <property type="evidence" value="ECO:0007669"/>
    <property type="project" value="UniProtKB-SubCell"/>
</dbReference>
<dbReference type="PANTHER" id="PTHR43783:SF1">
    <property type="entry name" value="UDP-N-ACETYLGLUCOSAMINE 1-CARBOXYVINYLTRANSFERASE"/>
    <property type="match status" value="1"/>
</dbReference>
<evidence type="ECO:0000256" key="4">
    <source>
        <dbReference type="ARBA" id="ARBA00022618"/>
    </source>
</evidence>
<keyword evidence="4" id="KW-0132">Cell division</keyword>
<comment type="catalytic activity">
    <reaction evidence="15">
        <text>phosphoenolpyruvate + UDP-N-acetyl-alpha-D-glucosamine = UDP-N-acetyl-3-O-(1-carboxyvinyl)-alpha-D-glucosamine + phosphate</text>
        <dbReference type="Rhea" id="RHEA:18681"/>
        <dbReference type="ChEBI" id="CHEBI:43474"/>
        <dbReference type="ChEBI" id="CHEBI:57705"/>
        <dbReference type="ChEBI" id="CHEBI:58702"/>
        <dbReference type="ChEBI" id="CHEBI:68483"/>
        <dbReference type="EC" id="2.5.1.7"/>
    </reaction>
</comment>
<accession>X0VRP1</accession>
<dbReference type="GO" id="GO:0008760">
    <property type="term" value="F:UDP-N-acetylglucosamine 1-carboxyvinyltransferase activity"/>
    <property type="evidence" value="ECO:0007669"/>
    <property type="project" value="UniProtKB-EC"/>
</dbReference>
<dbReference type="GO" id="GO:0051301">
    <property type="term" value="P:cell division"/>
    <property type="evidence" value="ECO:0007669"/>
    <property type="project" value="UniProtKB-KW"/>
</dbReference>
<evidence type="ECO:0000256" key="3">
    <source>
        <dbReference type="ARBA" id="ARBA00022490"/>
    </source>
</evidence>
<dbReference type="GO" id="GO:0008360">
    <property type="term" value="P:regulation of cell shape"/>
    <property type="evidence" value="ECO:0007669"/>
    <property type="project" value="UniProtKB-KW"/>
</dbReference>
<dbReference type="GO" id="GO:0009252">
    <property type="term" value="P:peptidoglycan biosynthetic process"/>
    <property type="evidence" value="ECO:0007669"/>
    <property type="project" value="UniProtKB-KW"/>
</dbReference>
<dbReference type="Pfam" id="PF00275">
    <property type="entry name" value="EPSP_synthase"/>
    <property type="match status" value="1"/>
</dbReference>
<evidence type="ECO:0000256" key="15">
    <source>
        <dbReference type="ARBA" id="ARBA00047527"/>
    </source>
</evidence>
<dbReference type="InterPro" id="IPR036968">
    <property type="entry name" value="Enolpyruvate_Tfrase_sf"/>
</dbReference>
<evidence type="ECO:0000256" key="14">
    <source>
        <dbReference type="ARBA" id="ARBA00042842"/>
    </source>
</evidence>
<dbReference type="InterPro" id="IPR050068">
    <property type="entry name" value="MurA_subfamily"/>
</dbReference>
<dbReference type="GO" id="GO:0071555">
    <property type="term" value="P:cell wall organization"/>
    <property type="evidence" value="ECO:0007669"/>
    <property type="project" value="UniProtKB-KW"/>
</dbReference>
<proteinExistence type="inferred from homology"/>
<evidence type="ECO:0000256" key="9">
    <source>
        <dbReference type="ARBA" id="ARBA00023316"/>
    </source>
</evidence>
<evidence type="ECO:0000256" key="2">
    <source>
        <dbReference type="ARBA" id="ARBA00004752"/>
    </source>
</evidence>
<protein>
    <recommendedName>
        <fullName evidence="12">UDP-N-acetylglucosamine 1-carboxyvinyltransferase</fullName>
        <ecNumber evidence="11">2.5.1.7</ecNumber>
    </recommendedName>
    <alternativeName>
        <fullName evidence="13">Enoylpyruvate transferase</fullName>
    </alternativeName>
    <alternativeName>
        <fullName evidence="14">UDP-N-acetylglucosamine enolpyruvyl transferase</fullName>
    </alternativeName>
</protein>
<evidence type="ECO:0000256" key="12">
    <source>
        <dbReference type="ARBA" id="ARBA00039754"/>
    </source>
</evidence>
<keyword evidence="9" id="KW-0961">Cell wall biogenesis/degradation</keyword>
<name>X0VRP1_9ZZZZ</name>
<keyword evidence="5" id="KW-0808">Transferase</keyword>
<keyword evidence="6" id="KW-0133">Cell shape</keyword>
<gene>
    <name evidence="17" type="ORF">S01H1_43910</name>
</gene>
<dbReference type="NCBIfam" id="NF006873">
    <property type="entry name" value="PRK09369.1"/>
    <property type="match status" value="1"/>
</dbReference>
<dbReference type="SUPFAM" id="SSF55205">
    <property type="entry name" value="EPT/RTPC-like"/>
    <property type="match status" value="1"/>
</dbReference>
<evidence type="ECO:0000256" key="11">
    <source>
        <dbReference type="ARBA" id="ARBA00039108"/>
    </source>
</evidence>
<sequence>FHTFAAPSELAVSLRASFVVMGPLLARFGRAACCPPGGDIIGLRPLDVHLVGFTALGAQVRREGDKFMAEAPRLRGSRIFMDYPSVLGTQNVMMAATLAEGVTTIVNAAAEPEVASLAEMLNRMGARICGAGGHTIEVEGVKELGGVTHRIMPDRIEAGTFAIAAAVTGGDVTVEEGVPRHLDALIWKMREAGVQIEEDEMSFRVRRPGPLRAVNLQSVPYPGLATDLQAPMAVLLTQANGVSVVYERVFDNRLLYVGEQGRIQA</sequence>
<reference evidence="17" key="1">
    <citation type="journal article" date="2014" name="Front. Microbiol.">
        <title>High frequency of phylogenetically diverse reductive dehalogenase-homologous genes in deep subseafloor sedimentary metagenomes.</title>
        <authorList>
            <person name="Kawai M."/>
            <person name="Futagami T."/>
            <person name="Toyoda A."/>
            <person name="Takaki Y."/>
            <person name="Nishi S."/>
            <person name="Hori S."/>
            <person name="Arai W."/>
            <person name="Tsubouchi T."/>
            <person name="Morono Y."/>
            <person name="Uchiyama I."/>
            <person name="Ito T."/>
            <person name="Fujiyama A."/>
            <person name="Inagaki F."/>
            <person name="Takami H."/>
        </authorList>
    </citation>
    <scope>NUCLEOTIDE SEQUENCE</scope>
    <source>
        <strain evidence="17">Expedition CK06-06</strain>
    </source>
</reference>
<feature type="non-terminal residue" evidence="17">
    <location>
        <position position="265"/>
    </location>
</feature>
<evidence type="ECO:0000259" key="16">
    <source>
        <dbReference type="Pfam" id="PF00275"/>
    </source>
</evidence>
<organism evidence="17">
    <name type="scientific">marine sediment metagenome</name>
    <dbReference type="NCBI Taxonomy" id="412755"/>
    <lineage>
        <taxon>unclassified sequences</taxon>
        <taxon>metagenomes</taxon>
        <taxon>ecological metagenomes</taxon>
    </lineage>
</organism>
<comment type="subcellular location">
    <subcellularLocation>
        <location evidence="1">Cytoplasm</location>
    </subcellularLocation>
</comment>
<keyword evidence="8" id="KW-0131">Cell cycle</keyword>
<evidence type="ECO:0000256" key="8">
    <source>
        <dbReference type="ARBA" id="ARBA00023306"/>
    </source>
</evidence>
<dbReference type="AlphaFoldDB" id="X0VRP1"/>
<evidence type="ECO:0000256" key="10">
    <source>
        <dbReference type="ARBA" id="ARBA00038367"/>
    </source>
</evidence>
<keyword evidence="7" id="KW-0573">Peptidoglycan synthesis</keyword>
<feature type="domain" description="Enolpyruvate transferase" evidence="16">
    <location>
        <begin position="3"/>
        <end position="259"/>
    </location>
</feature>
<dbReference type="PANTHER" id="PTHR43783">
    <property type="entry name" value="UDP-N-ACETYLGLUCOSAMINE 1-CARBOXYVINYLTRANSFERASE"/>
    <property type="match status" value="1"/>
</dbReference>
<dbReference type="EC" id="2.5.1.7" evidence="11"/>
<evidence type="ECO:0000256" key="6">
    <source>
        <dbReference type="ARBA" id="ARBA00022960"/>
    </source>
</evidence>
<dbReference type="InterPro" id="IPR001986">
    <property type="entry name" value="Enolpyruvate_Tfrase_dom"/>
</dbReference>
<dbReference type="EMBL" id="BARS01027988">
    <property type="protein sequence ID" value="GAG03216.1"/>
    <property type="molecule type" value="Genomic_DNA"/>
</dbReference>
<evidence type="ECO:0000256" key="13">
    <source>
        <dbReference type="ARBA" id="ARBA00042443"/>
    </source>
</evidence>
<keyword evidence="3" id="KW-0963">Cytoplasm</keyword>
<evidence type="ECO:0000256" key="1">
    <source>
        <dbReference type="ARBA" id="ARBA00004496"/>
    </source>
</evidence>